<evidence type="ECO:0000313" key="1">
    <source>
        <dbReference type="EMBL" id="JAH71830.1"/>
    </source>
</evidence>
<dbReference type="EMBL" id="GBXM01036747">
    <property type="protein sequence ID" value="JAH71830.1"/>
    <property type="molecule type" value="Transcribed_RNA"/>
</dbReference>
<organism evidence="1">
    <name type="scientific">Anguilla anguilla</name>
    <name type="common">European freshwater eel</name>
    <name type="synonym">Muraena anguilla</name>
    <dbReference type="NCBI Taxonomy" id="7936"/>
    <lineage>
        <taxon>Eukaryota</taxon>
        <taxon>Metazoa</taxon>
        <taxon>Chordata</taxon>
        <taxon>Craniata</taxon>
        <taxon>Vertebrata</taxon>
        <taxon>Euteleostomi</taxon>
        <taxon>Actinopterygii</taxon>
        <taxon>Neopterygii</taxon>
        <taxon>Teleostei</taxon>
        <taxon>Anguilliformes</taxon>
        <taxon>Anguillidae</taxon>
        <taxon>Anguilla</taxon>
    </lineage>
</organism>
<name>A0A0E9V327_ANGAN</name>
<reference evidence="1" key="2">
    <citation type="journal article" date="2015" name="Fish Shellfish Immunol.">
        <title>Early steps in the European eel (Anguilla anguilla)-Vibrio vulnificus interaction in the gills: Role of the RtxA13 toxin.</title>
        <authorList>
            <person name="Callol A."/>
            <person name="Pajuelo D."/>
            <person name="Ebbesson L."/>
            <person name="Teles M."/>
            <person name="MacKenzie S."/>
            <person name="Amaro C."/>
        </authorList>
    </citation>
    <scope>NUCLEOTIDE SEQUENCE</scope>
</reference>
<dbReference type="AlphaFoldDB" id="A0A0E9V327"/>
<protein>
    <submittedName>
        <fullName evidence="1">Uncharacterized protein</fullName>
    </submittedName>
</protein>
<proteinExistence type="predicted"/>
<accession>A0A0E9V327</accession>
<sequence length="45" mass="5494">MPLLYTKQQRPFNLEYFMLKQNILTRFAITADYQLQCLIACYECR</sequence>
<reference evidence="1" key="1">
    <citation type="submission" date="2014-11" db="EMBL/GenBank/DDBJ databases">
        <authorList>
            <person name="Amaro Gonzalez C."/>
        </authorList>
    </citation>
    <scope>NUCLEOTIDE SEQUENCE</scope>
</reference>